<dbReference type="Pfam" id="PF25989">
    <property type="entry name" value="YknX_C"/>
    <property type="match status" value="1"/>
</dbReference>
<dbReference type="SUPFAM" id="SSF111369">
    <property type="entry name" value="HlyD-like secretion proteins"/>
    <property type="match status" value="1"/>
</dbReference>
<accession>A0A9D9HLD3</accession>
<dbReference type="Gene3D" id="2.40.50.100">
    <property type="match status" value="1"/>
</dbReference>
<dbReference type="PANTHER" id="PTHR30469:SF20">
    <property type="entry name" value="EFFLUX RND TRANSPORTER PERIPLASMIC ADAPTOR SUBUNIT"/>
    <property type="match status" value="1"/>
</dbReference>
<dbReference type="Gene3D" id="2.40.420.20">
    <property type="match status" value="1"/>
</dbReference>
<comment type="similarity">
    <text evidence="1">Belongs to the membrane fusion protein (MFP) (TC 8.A.1) family.</text>
</comment>
<protein>
    <submittedName>
        <fullName evidence="4">Efflux RND transporter periplasmic adaptor subunit</fullName>
    </submittedName>
</protein>
<dbReference type="Pfam" id="PF25973">
    <property type="entry name" value="BSH_CzcB"/>
    <property type="match status" value="1"/>
</dbReference>
<dbReference type="Proteomes" id="UP000823617">
    <property type="component" value="Unassembled WGS sequence"/>
</dbReference>
<feature type="domain" description="YknX-like C-terminal permuted SH3-like" evidence="3">
    <location>
        <begin position="272"/>
        <end position="338"/>
    </location>
</feature>
<proteinExistence type="inferred from homology"/>
<reference evidence="4" key="2">
    <citation type="journal article" date="2021" name="PeerJ">
        <title>Extensive microbial diversity within the chicken gut microbiome revealed by metagenomics and culture.</title>
        <authorList>
            <person name="Gilroy R."/>
            <person name="Ravi A."/>
            <person name="Getino M."/>
            <person name="Pursley I."/>
            <person name="Horton D.L."/>
            <person name="Alikhan N.F."/>
            <person name="Baker D."/>
            <person name="Gharbi K."/>
            <person name="Hall N."/>
            <person name="Watson M."/>
            <person name="Adriaenssens E.M."/>
            <person name="Foster-Nyarko E."/>
            <person name="Jarju S."/>
            <person name="Secka A."/>
            <person name="Antonio M."/>
            <person name="Oren A."/>
            <person name="Chaudhuri R.R."/>
            <person name="La Ragione R."/>
            <person name="Hildebrand F."/>
            <person name="Pallen M.J."/>
        </authorList>
    </citation>
    <scope>NUCLEOTIDE SEQUENCE</scope>
    <source>
        <strain evidence="4">B1-3475</strain>
    </source>
</reference>
<dbReference type="EMBL" id="JADIMK010000067">
    <property type="protein sequence ID" value="MBO8455978.1"/>
    <property type="molecule type" value="Genomic_DNA"/>
</dbReference>
<dbReference type="PROSITE" id="PS51257">
    <property type="entry name" value="PROKAR_LIPOPROTEIN"/>
    <property type="match status" value="1"/>
</dbReference>
<sequence>MKRILRPLIVAAGLVPLFCGCGRGTSEKTVHEVIPVKVMEIKYEAGVGARTYVGSVEPAKSVVVSAVYPGTLVSCNVSEGDAVAKGDTLAVIDSRSVRSSWEMAHATLDQAEDGYRRLTQVHGSGSVADVKMVEIQTQLAKARAAAEAADKALEDCTVKAPFDGVVGEVFAETGVDLTLSQPLLRLLDISSVDIGISVPESEYASYSKGDAAYVSVPAAGCADFRAFLRTKGLTASALSHSYRFVLDPQPGVSGLMPGMVCKVTFDDPSSGIVIPASVVRIDMDGQYVWTVLEGKVRKTYVDTGGFSGNGVIVKNGLSAGDKVITEGMQKVSSGMSVRIVE</sequence>
<reference evidence="4" key="1">
    <citation type="submission" date="2020-10" db="EMBL/GenBank/DDBJ databases">
        <authorList>
            <person name="Gilroy R."/>
        </authorList>
    </citation>
    <scope>NUCLEOTIDE SEQUENCE</scope>
    <source>
        <strain evidence="4">B1-3475</strain>
    </source>
</reference>
<dbReference type="PANTHER" id="PTHR30469">
    <property type="entry name" value="MULTIDRUG RESISTANCE PROTEIN MDTA"/>
    <property type="match status" value="1"/>
</dbReference>
<comment type="caution">
    <text evidence="4">The sequence shown here is derived from an EMBL/GenBank/DDBJ whole genome shotgun (WGS) entry which is preliminary data.</text>
</comment>
<evidence type="ECO:0000313" key="4">
    <source>
        <dbReference type="EMBL" id="MBO8455978.1"/>
    </source>
</evidence>
<dbReference type="NCBIfam" id="TIGR01730">
    <property type="entry name" value="RND_mfp"/>
    <property type="match status" value="1"/>
</dbReference>
<organism evidence="4 5">
    <name type="scientific">Candidatus Cryptobacteroides intestinigallinarum</name>
    <dbReference type="NCBI Taxonomy" id="2840767"/>
    <lineage>
        <taxon>Bacteria</taxon>
        <taxon>Pseudomonadati</taxon>
        <taxon>Bacteroidota</taxon>
        <taxon>Bacteroidia</taxon>
        <taxon>Bacteroidales</taxon>
        <taxon>Candidatus Cryptobacteroides</taxon>
    </lineage>
</organism>
<dbReference type="Gene3D" id="1.10.287.470">
    <property type="entry name" value="Helix hairpin bin"/>
    <property type="match status" value="1"/>
</dbReference>
<dbReference type="InterPro" id="IPR058647">
    <property type="entry name" value="BSH_CzcB-like"/>
</dbReference>
<gene>
    <name evidence="4" type="ORF">IAC08_06195</name>
</gene>
<evidence type="ECO:0000259" key="3">
    <source>
        <dbReference type="Pfam" id="PF25989"/>
    </source>
</evidence>
<name>A0A9D9HLD3_9BACT</name>
<evidence type="ECO:0000256" key="1">
    <source>
        <dbReference type="ARBA" id="ARBA00009477"/>
    </source>
</evidence>
<dbReference type="AlphaFoldDB" id="A0A9D9HLD3"/>
<feature type="domain" description="CzcB-like barrel-sandwich hybrid" evidence="2">
    <location>
        <begin position="62"/>
        <end position="177"/>
    </location>
</feature>
<dbReference type="GO" id="GO:1990281">
    <property type="term" value="C:efflux pump complex"/>
    <property type="evidence" value="ECO:0007669"/>
    <property type="project" value="TreeGrafter"/>
</dbReference>
<dbReference type="InterPro" id="IPR058637">
    <property type="entry name" value="YknX-like_C"/>
</dbReference>
<dbReference type="Gene3D" id="2.40.30.170">
    <property type="match status" value="1"/>
</dbReference>
<evidence type="ECO:0000259" key="2">
    <source>
        <dbReference type="Pfam" id="PF25973"/>
    </source>
</evidence>
<dbReference type="GO" id="GO:0015562">
    <property type="term" value="F:efflux transmembrane transporter activity"/>
    <property type="evidence" value="ECO:0007669"/>
    <property type="project" value="TreeGrafter"/>
</dbReference>
<evidence type="ECO:0000313" key="5">
    <source>
        <dbReference type="Proteomes" id="UP000823617"/>
    </source>
</evidence>
<dbReference type="InterPro" id="IPR006143">
    <property type="entry name" value="RND_pump_MFP"/>
</dbReference>